<dbReference type="AlphaFoldDB" id="A0A1B6CJQ3"/>
<dbReference type="InterPro" id="IPR013818">
    <property type="entry name" value="Lipase"/>
</dbReference>
<feature type="signal peptide" evidence="5">
    <location>
        <begin position="1"/>
        <end position="21"/>
    </location>
</feature>
<dbReference type="SUPFAM" id="SSF53474">
    <property type="entry name" value="alpha/beta-Hydrolases"/>
    <property type="match status" value="1"/>
</dbReference>
<keyword evidence="5" id="KW-0732">Signal</keyword>
<evidence type="ECO:0000313" key="7">
    <source>
        <dbReference type="EMBL" id="JAS13714.1"/>
    </source>
</evidence>
<dbReference type="PANTHER" id="PTHR11610">
    <property type="entry name" value="LIPASE"/>
    <property type="match status" value="1"/>
</dbReference>
<dbReference type="InterPro" id="IPR029058">
    <property type="entry name" value="AB_hydrolase_fold"/>
</dbReference>
<dbReference type="InterPro" id="IPR033906">
    <property type="entry name" value="Lipase_N"/>
</dbReference>
<sequence>MNYIFFGNIIIVILYIGLTSSTPSLKEVQDLDGVFLRVYTIKPTVSPWLNNSVPRSVVPSLYLNLTEKEYLQTKDSRYQGEKDGSTYYVEDIPIKQKFDVSKIPYFSMKAPTAVYIHGYIETSSSLSVRTVVDAYLQRGDHNIIVVDWGVLANKPAVQAAIYTNNVGQALAMMIDGLVSSGYDASLLHLIGHSMGAHVAGFVGNYFKGGRIRRITALDPVGVGFYATKERALHLDKSDADFLDVIHTDANHYGIGIPIGHVDSYANGGTRIQPGCPKPEGFLTPSDLCSHWLSWRLYSESLVNTDENTFLIGMQCQSWSDFLYKNCVYGPKMHQTIRVGYNTPLTGRGMYFFKTNSTPKYGKGMNGI</sequence>
<dbReference type="GO" id="GO:0017171">
    <property type="term" value="F:serine hydrolase activity"/>
    <property type="evidence" value="ECO:0007669"/>
    <property type="project" value="TreeGrafter"/>
</dbReference>
<name>A0A1B6CJQ3_9HEMI</name>
<dbReference type="Pfam" id="PF00151">
    <property type="entry name" value="Lipase"/>
    <property type="match status" value="1"/>
</dbReference>
<dbReference type="GO" id="GO:0005615">
    <property type="term" value="C:extracellular space"/>
    <property type="evidence" value="ECO:0007669"/>
    <property type="project" value="TreeGrafter"/>
</dbReference>
<reference evidence="7" key="1">
    <citation type="submission" date="2015-12" db="EMBL/GenBank/DDBJ databases">
        <title>De novo transcriptome assembly of four potential Pierce s Disease insect vectors from Arizona vineyards.</title>
        <authorList>
            <person name="Tassone E.E."/>
        </authorList>
    </citation>
    <scope>NUCLEOTIDE SEQUENCE</scope>
</reference>
<evidence type="ECO:0000256" key="5">
    <source>
        <dbReference type="SAM" id="SignalP"/>
    </source>
</evidence>
<evidence type="ECO:0000256" key="1">
    <source>
        <dbReference type="ARBA" id="ARBA00004613"/>
    </source>
</evidence>
<proteinExistence type="inferred from homology"/>
<comment type="subcellular location">
    <subcellularLocation>
        <location evidence="1">Secreted</location>
    </subcellularLocation>
</comment>
<dbReference type="Gene3D" id="3.40.50.1820">
    <property type="entry name" value="alpha/beta hydrolase"/>
    <property type="match status" value="1"/>
</dbReference>
<evidence type="ECO:0000256" key="2">
    <source>
        <dbReference type="ARBA" id="ARBA00010701"/>
    </source>
</evidence>
<organism evidence="7">
    <name type="scientific">Clastoptera arizonana</name>
    <name type="common">Arizona spittle bug</name>
    <dbReference type="NCBI Taxonomy" id="38151"/>
    <lineage>
        <taxon>Eukaryota</taxon>
        <taxon>Metazoa</taxon>
        <taxon>Ecdysozoa</taxon>
        <taxon>Arthropoda</taxon>
        <taxon>Hexapoda</taxon>
        <taxon>Insecta</taxon>
        <taxon>Pterygota</taxon>
        <taxon>Neoptera</taxon>
        <taxon>Paraneoptera</taxon>
        <taxon>Hemiptera</taxon>
        <taxon>Auchenorrhyncha</taxon>
        <taxon>Cercopoidea</taxon>
        <taxon>Clastopteridae</taxon>
        <taxon>Clastoptera</taxon>
    </lineage>
</organism>
<accession>A0A1B6CJQ3</accession>
<dbReference type="EMBL" id="GEDC01023584">
    <property type="protein sequence ID" value="JAS13714.1"/>
    <property type="molecule type" value="Transcribed_RNA"/>
</dbReference>
<keyword evidence="3" id="KW-0964">Secreted</keyword>
<dbReference type="GO" id="GO:0016042">
    <property type="term" value="P:lipid catabolic process"/>
    <property type="evidence" value="ECO:0007669"/>
    <property type="project" value="TreeGrafter"/>
</dbReference>
<protein>
    <recommendedName>
        <fullName evidence="6">Lipase domain-containing protein</fullName>
    </recommendedName>
</protein>
<dbReference type="PRINTS" id="PR00821">
    <property type="entry name" value="TAGLIPASE"/>
</dbReference>
<evidence type="ECO:0000259" key="6">
    <source>
        <dbReference type="Pfam" id="PF00151"/>
    </source>
</evidence>
<feature type="chain" id="PRO_5008580542" description="Lipase domain-containing protein" evidence="5">
    <location>
        <begin position="22"/>
        <end position="367"/>
    </location>
</feature>
<dbReference type="CDD" id="cd00707">
    <property type="entry name" value="Pancreat_lipase_like"/>
    <property type="match status" value="1"/>
</dbReference>
<dbReference type="PANTHER" id="PTHR11610:SF37">
    <property type="entry name" value="GH01208P"/>
    <property type="match status" value="1"/>
</dbReference>
<comment type="similarity">
    <text evidence="2 4">Belongs to the AB hydrolase superfamily. Lipase family.</text>
</comment>
<evidence type="ECO:0000256" key="3">
    <source>
        <dbReference type="ARBA" id="ARBA00022525"/>
    </source>
</evidence>
<feature type="domain" description="Lipase" evidence="6">
    <location>
        <begin position="103"/>
        <end position="341"/>
    </location>
</feature>
<evidence type="ECO:0000256" key="4">
    <source>
        <dbReference type="RuleBase" id="RU004262"/>
    </source>
</evidence>
<dbReference type="GO" id="GO:0016298">
    <property type="term" value="F:lipase activity"/>
    <property type="evidence" value="ECO:0007669"/>
    <property type="project" value="InterPro"/>
</dbReference>
<dbReference type="InterPro" id="IPR000734">
    <property type="entry name" value="TAG_lipase"/>
</dbReference>
<gene>
    <name evidence="7" type="ORF">g.39473</name>
</gene>